<dbReference type="Pfam" id="PF00534">
    <property type="entry name" value="Glycos_transf_1"/>
    <property type="match status" value="1"/>
</dbReference>
<sequence>MFPLWGNGSGSFLRELSRELLDRGHTIGIVAPDKRKLPHVKHYVVNEPNPGIFVGHPELPKAKKYADMNSKELGDIYIRYLTTSIDAVSDFNPEIIHVFHTAFLPGIARTIKILFGVKFIITTHGSDLSYLTLDRRFTGLIDDANRVARFITSNSEFTQNWYLQMFGKNLKRKSRVIAGGVRLEDFEKDQKSIDLINKKYHLTGKKVVLFTGRLTSNKGVIYLVRAAEKINGTVVIVGNGPDRANLEKEIKKLKLKNILLTGYITTNNQKLFHAFYERADVYVSPSVWEEPLGLTILEAMASHTPVVATKKGGMLSIIKDGTNGYFIRARNSKQIVEVVNMLLLDDLKRKVVGDMAYKTVVDKFTWAKIAIQFEDIYKQFKYTTAEYITRVTGTNTVQPGLLQKLRRSHLLIGKK</sequence>
<dbReference type="PANTHER" id="PTHR45947:SF3">
    <property type="entry name" value="SULFOQUINOVOSYL TRANSFERASE SQD2"/>
    <property type="match status" value="1"/>
</dbReference>
<protein>
    <recommendedName>
        <fullName evidence="5">Glycosyl transferase family 1 domain-containing protein</fullName>
    </recommendedName>
</protein>
<evidence type="ECO:0000259" key="2">
    <source>
        <dbReference type="Pfam" id="PF13439"/>
    </source>
</evidence>
<dbReference type="PANTHER" id="PTHR45947">
    <property type="entry name" value="SULFOQUINOVOSYL TRANSFERASE SQD2"/>
    <property type="match status" value="1"/>
</dbReference>
<dbReference type="EMBL" id="MFZH01000022">
    <property type="protein sequence ID" value="OGK18909.1"/>
    <property type="molecule type" value="Genomic_DNA"/>
</dbReference>
<accession>A0A1F7GJ52</accession>
<feature type="domain" description="Glycosyl transferase family 1" evidence="1">
    <location>
        <begin position="199"/>
        <end position="358"/>
    </location>
</feature>
<comment type="caution">
    <text evidence="3">The sequence shown here is derived from an EMBL/GenBank/DDBJ whole genome shotgun (WGS) entry which is preliminary data.</text>
</comment>
<feature type="domain" description="Glycosyltransferase subfamily 4-like N-terminal" evidence="2">
    <location>
        <begin position="7"/>
        <end position="184"/>
    </location>
</feature>
<evidence type="ECO:0000313" key="3">
    <source>
        <dbReference type="EMBL" id="OGK18909.1"/>
    </source>
</evidence>
<gene>
    <name evidence="3" type="ORF">A2799_00745</name>
</gene>
<dbReference type="InterPro" id="IPR028098">
    <property type="entry name" value="Glyco_trans_4-like_N"/>
</dbReference>
<dbReference type="GO" id="GO:0016758">
    <property type="term" value="F:hexosyltransferase activity"/>
    <property type="evidence" value="ECO:0007669"/>
    <property type="project" value="TreeGrafter"/>
</dbReference>
<dbReference type="InterPro" id="IPR050194">
    <property type="entry name" value="Glycosyltransferase_grp1"/>
</dbReference>
<dbReference type="SUPFAM" id="SSF53756">
    <property type="entry name" value="UDP-Glycosyltransferase/glycogen phosphorylase"/>
    <property type="match status" value="1"/>
</dbReference>
<dbReference type="Gene3D" id="3.40.50.2000">
    <property type="entry name" value="Glycogen Phosphorylase B"/>
    <property type="match status" value="2"/>
</dbReference>
<reference evidence="3 4" key="1">
    <citation type="journal article" date="2016" name="Nat. Commun.">
        <title>Thousands of microbial genomes shed light on interconnected biogeochemical processes in an aquifer system.</title>
        <authorList>
            <person name="Anantharaman K."/>
            <person name="Brown C.T."/>
            <person name="Hug L.A."/>
            <person name="Sharon I."/>
            <person name="Castelle C.J."/>
            <person name="Probst A.J."/>
            <person name="Thomas B.C."/>
            <person name="Singh A."/>
            <person name="Wilkins M.J."/>
            <person name="Karaoz U."/>
            <person name="Brodie E.L."/>
            <person name="Williams K.H."/>
            <person name="Hubbard S.S."/>
            <person name="Banfield J.F."/>
        </authorList>
    </citation>
    <scope>NUCLEOTIDE SEQUENCE [LARGE SCALE GENOMIC DNA]</scope>
</reference>
<dbReference type="Pfam" id="PF13439">
    <property type="entry name" value="Glyco_transf_4"/>
    <property type="match status" value="1"/>
</dbReference>
<evidence type="ECO:0000313" key="4">
    <source>
        <dbReference type="Proteomes" id="UP000176850"/>
    </source>
</evidence>
<dbReference type="CDD" id="cd03801">
    <property type="entry name" value="GT4_PimA-like"/>
    <property type="match status" value="1"/>
</dbReference>
<evidence type="ECO:0008006" key="5">
    <source>
        <dbReference type="Google" id="ProtNLM"/>
    </source>
</evidence>
<dbReference type="AlphaFoldDB" id="A0A1F7GJ52"/>
<dbReference type="Proteomes" id="UP000176850">
    <property type="component" value="Unassembled WGS sequence"/>
</dbReference>
<proteinExistence type="predicted"/>
<organism evidence="3 4">
    <name type="scientific">Candidatus Roizmanbacteria bacterium RIFCSPHIGHO2_01_FULL_39_24</name>
    <dbReference type="NCBI Taxonomy" id="1802032"/>
    <lineage>
        <taxon>Bacteria</taxon>
        <taxon>Candidatus Roizmaniibacteriota</taxon>
    </lineage>
</organism>
<name>A0A1F7GJ52_9BACT</name>
<dbReference type="InterPro" id="IPR001296">
    <property type="entry name" value="Glyco_trans_1"/>
</dbReference>
<evidence type="ECO:0000259" key="1">
    <source>
        <dbReference type="Pfam" id="PF00534"/>
    </source>
</evidence>